<evidence type="ECO:0000256" key="4">
    <source>
        <dbReference type="ARBA" id="ARBA00022614"/>
    </source>
</evidence>
<evidence type="ECO:0000256" key="5">
    <source>
        <dbReference type="ARBA" id="ARBA00022692"/>
    </source>
</evidence>
<dbReference type="InterPro" id="IPR001611">
    <property type="entry name" value="Leu-rich_rpt"/>
</dbReference>
<keyword evidence="3" id="KW-1003">Cell membrane</keyword>
<dbReference type="InterPro" id="IPR003591">
    <property type="entry name" value="Leu-rich_rpt_typical-subtyp"/>
</dbReference>
<evidence type="ECO:0000256" key="11">
    <source>
        <dbReference type="ARBA" id="ARBA00023180"/>
    </source>
</evidence>
<dbReference type="SMART" id="SM00369">
    <property type="entry name" value="LRR_TYP"/>
    <property type="match status" value="7"/>
</dbReference>
<dbReference type="PANTHER" id="PTHR48063">
    <property type="entry name" value="LRR RECEPTOR-LIKE KINASE"/>
    <property type="match status" value="1"/>
</dbReference>
<evidence type="ECO:0000313" key="16">
    <source>
        <dbReference type="Proteomes" id="UP001054889"/>
    </source>
</evidence>
<evidence type="ECO:0000256" key="7">
    <source>
        <dbReference type="ARBA" id="ARBA00022737"/>
    </source>
</evidence>
<dbReference type="InterPro" id="IPR055414">
    <property type="entry name" value="LRR_R13L4/SHOC2-like"/>
</dbReference>
<dbReference type="FunFam" id="3.80.10.10:FF:000649">
    <property type="entry name" value="Leucine Rich Repeat family protein"/>
    <property type="match status" value="1"/>
</dbReference>
<sequence>MTGCPLYLHGAASIIVVLFVSLTPPLSSAHGRAIAGRGCMANERDALLSFRENFLDPGGRFSSWQGQDCCGWKGVRCNNRTGHVFKLDLRASGQDYSDMIILQSEMMSSSIVALRHLRYLDLSFNDFNGTMIPLFLGNLSNLSYLDISNAGFRGLPSLLGNLSSLQYLDISYGDFDVPELSWLPRLISLKVLNMTGVDLSSISDWVHKINKLPNLKILSLTCCSLNTTISTLSHSNFTHLETLDLSNNDFDNYLLRDNWFWSVTTIKNLVLSNCGWSGSIPDVLGNMSSLEVLSLDGNFLTGVMPTNLGKLCNLQILDLSFNYVNGDIMERLPKCSWSGLRELNLQGVNLTGQLPVWLGNLISLSYFDISQNMLVGPIPSGIGNMRSLSYLDLSQNTLVGDVPDGIGALSNLTSLNLGSNNFSGILSTQHFTSLKNLEYIRLSENSMKIFLKEDWVPPFRLKKGYFRSCDMGPQFPAWLRWQTGLKYLDISNTSINDVLPEWFWDVFSYASNLDLSRNQLTGILPKRLELPSIRDMDLSSNSLSGQLPTNITAPYLRSLFLHDNHFTGTIPAYVCYSSFNEINLSNNKLTGDFSHCSDNWFNPIYARFEQ</sequence>
<dbReference type="EMBL" id="BQKI01000073">
    <property type="protein sequence ID" value="GJN18460.1"/>
    <property type="molecule type" value="Genomic_DNA"/>
</dbReference>
<evidence type="ECO:0000256" key="1">
    <source>
        <dbReference type="ARBA" id="ARBA00004251"/>
    </source>
</evidence>
<keyword evidence="7" id="KW-0677">Repeat</keyword>
<proteinExistence type="inferred from homology"/>
<dbReference type="Proteomes" id="UP001054889">
    <property type="component" value="Unassembled WGS sequence"/>
</dbReference>
<gene>
    <name evidence="15" type="primary">gb05625</name>
    <name evidence="15" type="ORF">PR202_gb05625</name>
</gene>
<name>A0AAV5E899_ELECO</name>
<evidence type="ECO:0000259" key="14">
    <source>
        <dbReference type="Pfam" id="PF23598"/>
    </source>
</evidence>
<dbReference type="AlphaFoldDB" id="A0AAV5E899"/>
<dbReference type="SUPFAM" id="SSF52058">
    <property type="entry name" value="L domain-like"/>
    <property type="match status" value="1"/>
</dbReference>
<comment type="subcellular location">
    <subcellularLocation>
        <location evidence="1">Cell membrane</location>
        <topology evidence="1">Single-pass type I membrane protein</topology>
    </subcellularLocation>
</comment>
<evidence type="ECO:0000256" key="10">
    <source>
        <dbReference type="ARBA" id="ARBA00023170"/>
    </source>
</evidence>
<keyword evidence="9" id="KW-0472">Membrane</keyword>
<reference evidence="15" key="1">
    <citation type="journal article" date="2018" name="DNA Res.">
        <title>Multiple hybrid de novo genome assembly of finger millet, an orphan allotetraploid crop.</title>
        <authorList>
            <person name="Hatakeyama M."/>
            <person name="Aluri S."/>
            <person name="Balachadran M.T."/>
            <person name="Sivarajan S.R."/>
            <person name="Patrignani A."/>
            <person name="Gruter S."/>
            <person name="Poveda L."/>
            <person name="Shimizu-Inatsugi R."/>
            <person name="Baeten J."/>
            <person name="Francoijs K.J."/>
            <person name="Nataraja K.N."/>
            <person name="Reddy Y.A.N."/>
            <person name="Phadnis S."/>
            <person name="Ravikumar R.L."/>
            <person name="Schlapbach R."/>
            <person name="Sreeman S.M."/>
            <person name="Shimizu K.K."/>
        </authorList>
    </citation>
    <scope>NUCLEOTIDE SEQUENCE</scope>
</reference>
<keyword evidence="4" id="KW-0433">Leucine-rich repeat</keyword>
<feature type="signal peptide" evidence="12">
    <location>
        <begin position="1"/>
        <end position="29"/>
    </location>
</feature>
<dbReference type="Pfam" id="PF23598">
    <property type="entry name" value="LRR_14"/>
    <property type="match status" value="1"/>
</dbReference>
<dbReference type="FunFam" id="3.80.10.10:FF:000383">
    <property type="entry name" value="Leucine-rich repeat receptor protein kinase EMS1"/>
    <property type="match status" value="1"/>
</dbReference>
<dbReference type="SUPFAM" id="SSF52047">
    <property type="entry name" value="RNI-like"/>
    <property type="match status" value="1"/>
</dbReference>
<evidence type="ECO:0008006" key="17">
    <source>
        <dbReference type="Google" id="ProtNLM"/>
    </source>
</evidence>
<feature type="chain" id="PRO_5043853887" description="Leucine-rich repeat-containing N-terminal plant-type domain-containing protein" evidence="12">
    <location>
        <begin position="30"/>
        <end position="610"/>
    </location>
</feature>
<evidence type="ECO:0000256" key="12">
    <source>
        <dbReference type="SAM" id="SignalP"/>
    </source>
</evidence>
<dbReference type="FunFam" id="3.80.10.10:FF:001347">
    <property type="entry name" value="LRR receptor-like serine/threonine-protein kinase GSO2"/>
    <property type="match status" value="1"/>
</dbReference>
<organism evidence="15 16">
    <name type="scientific">Eleusine coracana subsp. coracana</name>
    <dbReference type="NCBI Taxonomy" id="191504"/>
    <lineage>
        <taxon>Eukaryota</taxon>
        <taxon>Viridiplantae</taxon>
        <taxon>Streptophyta</taxon>
        <taxon>Embryophyta</taxon>
        <taxon>Tracheophyta</taxon>
        <taxon>Spermatophyta</taxon>
        <taxon>Magnoliopsida</taxon>
        <taxon>Liliopsida</taxon>
        <taxon>Poales</taxon>
        <taxon>Poaceae</taxon>
        <taxon>PACMAD clade</taxon>
        <taxon>Chloridoideae</taxon>
        <taxon>Cynodonteae</taxon>
        <taxon>Eleusininae</taxon>
        <taxon>Eleusine</taxon>
    </lineage>
</organism>
<accession>A0AAV5E899</accession>
<dbReference type="Pfam" id="PF13855">
    <property type="entry name" value="LRR_8"/>
    <property type="match status" value="1"/>
</dbReference>
<dbReference type="Pfam" id="PF08263">
    <property type="entry name" value="LRRNT_2"/>
    <property type="match status" value="1"/>
</dbReference>
<evidence type="ECO:0000313" key="15">
    <source>
        <dbReference type="EMBL" id="GJN18460.1"/>
    </source>
</evidence>
<dbReference type="Pfam" id="PF00560">
    <property type="entry name" value="LRR_1"/>
    <property type="match status" value="2"/>
</dbReference>
<evidence type="ECO:0000259" key="13">
    <source>
        <dbReference type="Pfam" id="PF08263"/>
    </source>
</evidence>
<evidence type="ECO:0000256" key="9">
    <source>
        <dbReference type="ARBA" id="ARBA00023136"/>
    </source>
</evidence>
<evidence type="ECO:0000256" key="8">
    <source>
        <dbReference type="ARBA" id="ARBA00022989"/>
    </source>
</evidence>
<keyword evidence="10" id="KW-0675">Receptor</keyword>
<keyword evidence="8" id="KW-1133">Transmembrane helix</keyword>
<keyword evidence="16" id="KW-1185">Reference proteome</keyword>
<reference evidence="15" key="2">
    <citation type="submission" date="2021-12" db="EMBL/GenBank/DDBJ databases">
        <title>Resequencing data analysis of finger millet.</title>
        <authorList>
            <person name="Hatakeyama M."/>
            <person name="Aluri S."/>
            <person name="Balachadran M.T."/>
            <person name="Sivarajan S.R."/>
            <person name="Poveda L."/>
            <person name="Shimizu-Inatsugi R."/>
            <person name="Schlapbach R."/>
            <person name="Sreeman S.M."/>
            <person name="Shimizu K.K."/>
        </authorList>
    </citation>
    <scope>NUCLEOTIDE SEQUENCE</scope>
</reference>
<dbReference type="InterPro" id="IPR046956">
    <property type="entry name" value="RLP23-like"/>
</dbReference>
<evidence type="ECO:0000256" key="3">
    <source>
        <dbReference type="ARBA" id="ARBA00022475"/>
    </source>
</evidence>
<dbReference type="InterPro" id="IPR032675">
    <property type="entry name" value="LRR_dom_sf"/>
</dbReference>
<feature type="domain" description="Leucine-rich repeat-containing N-terminal plant-type" evidence="13">
    <location>
        <begin position="41"/>
        <end position="78"/>
    </location>
</feature>
<dbReference type="InterPro" id="IPR013210">
    <property type="entry name" value="LRR_N_plant-typ"/>
</dbReference>
<dbReference type="PANTHER" id="PTHR48063:SF31">
    <property type="entry name" value="OS01G0601700 PROTEIN"/>
    <property type="match status" value="1"/>
</dbReference>
<comment type="similarity">
    <text evidence="2">Belongs to the RLP family.</text>
</comment>
<keyword evidence="11" id="KW-0325">Glycoprotein</keyword>
<dbReference type="Gene3D" id="3.80.10.10">
    <property type="entry name" value="Ribonuclease Inhibitor"/>
    <property type="match status" value="4"/>
</dbReference>
<comment type="caution">
    <text evidence="15">The sequence shown here is derived from an EMBL/GenBank/DDBJ whole genome shotgun (WGS) entry which is preliminary data.</text>
</comment>
<protein>
    <recommendedName>
        <fullName evidence="17">Leucine-rich repeat-containing N-terminal plant-type domain-containing protein</fullName>
    </recommendedName>
</protein>
<keyword evidence="6 12" id="KW-0732">Signal</keyword>
<dbReference type="GO" id="GO:0005886">
    <property type="term" value="C:plasma membrane"/>
    <property type="evidence" value="ECO:0007669"/>
    <property type="project" value="UniProtKB-SubCell"/>
</dbReference>
<evidence type="ECO:0000256" key="6">
    <source>
        <dbReference type="ARBA" id="ARBA00022729"/>
    </source>
</evidence>
<evidence type="ECO:0000256" key="2">
    <source>
        <dbReference type="ARBA" id="ARBA00009592"/>
    </source>
</evidence>
<keyword evidence="5" id="KW-0812">Transmembrane</keyword>
<feature type="domain" description="Disease resistance R13L4/SHOC-2-like LRR" evidence="14">
    <location>
        <begin position="108"/>
        <end position="246"/>
    </location>
</feature>